<dbReference type="PANTHER" id="PTHR43340:SF1">
    <property type="entry name" value="HYPOXANTHINE PHOSPHORIBOSYLTRANSFERASE"/>
    <property type="match status" value="1"/>
</dbReference>
<keyword evidence="6" id="KW-0328">Glycosyltransferase</keyword>
<dbReference type="GO" id="GO:0006178">
    <property type="term" value="P:guanine salvage"/>
    <property type="evidence" value="ECO:0007669"/>
    <property type="project" value="TreeGrafter"/>
</dbReference>
<evidence type="ECO:0000256" key="1">
    <source>
        <dbReference type="ARBA" id="ARBA00004676"/>
    </source>
</evidence>
<dbReference type="GO" id="GO:0032263">
    <property type="term" value="P:GMP salvage"/>
    <property type="evidence" value="ECO:0007669"/>
    <property type="project" value="TreeGrafter"/>
</dbReference>
<name>A0A4Q1R8D5_9ACTN</name>
<dbReference type="GO" id="GO:0004422">
    <property type="term" value="F:hypoxanthine phosphoribosyltransferase activity"/>
    <property type="evidence" value="ECO:0007669"/>
    <property type="project" value="TreeGrafter"/>
</dbReference>
<dbReference type="Proteomes" id="UP000289482">
    <property type="component" value="Unassembled WGS sequence"/>
</dbReference>
<evidence type="ECO:0000313" key="7">
    <source>
        <dbReference type="Proteomes" id="UP000289482"/>
    </source>
</evidence>
<dbReference type="RefSeq" id="WP_129245526.1">
    <property type="nucleotide sequence ID" value="NZ_JABZEL010000008.1"/>
</dbReference>
<evidence type="ECO:0000256" key="3">
    <source>
        <dbReference type="ARBA" id="ARBA00048811"/>
    </source>
</evidence>
<dbReference type="InterPro" id="IPR029057">
    <property type="entry name" value="PRTase-like"/>
</dbReference>
<keyword evidence="7" id="KW-1185">Reference proteome</keyword>
<sequence>MKTDGKLGDVLFTSAQIRSRVQELGAHITRDYAGKELTLIGVLKGGAMFAADLARAVRLPVSLEWIRLSTYADGAVAGEVRRKGVDLDADLCGRHVLLVEDLIDSGLTLAWLRDHLAAFGPASVESCVLMRMHKEDRIENRPVPRYVGFEVPSATWVAGYGIDYADRHRNLPDIHEYQLPAIAA</sequence>
<dbReference type="GO" id="GO:0032264">
    <property type="term" value="P:IMP salvage"/>
    <property type="evidence" value="ECO:0007669"/>
    <property type="project" value="TreeGrafter"/>
</dbReference>
<dbReference type="Pfam" id="PF00156">
    <property type="entry name" value="Pribosyltran"/>
    <property type="match status" value="1"/>
</dbReference>
<dbReference type="AlphaFoldDB" id="A0A4Q1R8D5"/>
<comment type="caution">
    <text evidence="6">The sequence shown here is derived from an EMBL/GenBank/DDBJ whole genome shotgun (WGS) entry which is preliminary data.</text>
</comment>
<evidence type="ECO:0000313" key="6">
    <source>
        <dbReference type="EMBL" id="RXS69638.1"/>
    </source>
</evidence>
<protein>
    <recommendedName>
        <fullName evidence="2">Hypoxanthine-guanine phosphoribosyltransferase</fullName>
    </recommendedName>
</protein>
<proteinExistence type="predicted"/>
<evidence type="ECO:0000256" key="4">
    <source>
        <dbReference type="ARBA" id="ARBA00049402"/>
    </source>
</evidence>
<dbReference type="GO" id="GO:0046100">
    <property type="term" value="P:hypoxanthine metabolic process"/>
    <property type="evidence" value="ECO:0007669"/>
    <property type="project" value="TreeGrafter"/>
</dbReference>
<comment type="pathway">
    <text evidence="1">Purine metabolism; GMP biosynthesis via salvage pathway; GMP from guanine: step 1/1.</text>
</comment>
<dbReference type="GO" id="GO:0005829">
    <property type="term" value="C:cytosol"/>
    <property type="evidence" value="ECO:0007669"/>
    <property type="project" value="TreeGrafter"/>
</dbReference>
<keyword evidence="6" id="KW-0808">Transferase</keyword>
<comment type="catalytic activity">
    <reaction evidence="4">
        <text>IMP + diphosphate = hypoxanthine + 5-phospho-alpha-D-ribose 1-diphosphate</text>
        <dbReference type="Rhea" id="RHEA:17973"/>
        <dbReference type="ChEBI" id="CHEBI:17368"/>
        <dbReference type="ChEBI" id="CHEBI:33019"/>
        <dbReference type="ChEBI" id="CHEBI:58017"/>
        <dbReference type="ChEBI" id="CHEBI:58053"/>
        <dbReference type="EC" id="2.4.2.8"/>
    </reaction>
    <physiologicalReaction direction="right-to-left" evidence="4">
        <dbReference type="Rhea" id="RHEA:17975"/>
    </physiologicalReaction>
</comment>
<evidence type="ECO:0000259" key="5">
    <source>
        <dbReference type="Pfam" id="PF00156"/>
    </source>
</evidence>
<reference evidence="6 7" key="1">
    <citation type="submission" date="2019-01" db="EMBL/GenBank/DDBJ databases">
        <title>Draft genome sequences of the type strain Streptomyces sioyaensis DSM 40032 and its novel strain, TM32, a thermotolerant antibiotics-producing actinobacterium.</title>
        <authorList>
            <person name="Nakaew N."/>
            <person name="Lumyong S."/>
            <person name="Sloan W.T."/>
            <person name="Sungthong R."/>
        </authorList>
    </citation>
    <scope>NUCLEOTIDE SEQUENCE [LARGE SCALE GENOMIC DNA]</scope>
    <source>
        <strain evidence="6 7">DSM 40032</strain>
    </source>
</reference>
<comment type="catalytic activity">
    <reaction evidence="3">
        <text>GMP + diphosphate = guanine + 5-phospho-alpha-D-ribose 1-diphosphate</text>
        <dbReference type="Rhea" id="RHEA:25424"/>
        <dbReference type="ChEBI" id="CHEBI:16235"/>
        <dbReference type="ChEBI" id="CHEBI:33019"/>
        <dbReference type="ChEBI" id="CHEBI:58017"/>
        <dbReference type="ChEBI" id="CHEBI:58115"/>
        <dbReference type="EC" id="2.4.2.8"/>
    </reaction>
    <physiologicalReaction direction="right-to-left" evidence="3">
        <dbReference type="Rhea" id="RHEA:25426"/>
    </physiologicalReaction>
</comment>
<dbReference type="Gene3D" id="3.40.50.2020">
    <property type="match status" value="1"/>
</dbReference>
<dbReference type="CDD" id="cd06223">
    <property type="entry name" value="PRTases_typeI"/>
    <property type="match status" value="1"/>
</dbReference>
<feature type="domain" description="Phosphoribosyltransferase" evidence="5">
    <location>
        <begin position="18"/>
        <end position="164"/>
    </location>
</feature>
<accession>A0A4Q1R8D5</accession>
<dbReference type="InterPro" id="IPR050408">
    <property type="entry name" value="HGPRT"/>
</dbReference>
<dbReference type="EMBL" id="SDIF01000009">
    <property type="protein sequence ID" value="RXS69638.1"/>
    <property type="molecule type" value="Genomic_DNA"/>
</dbReference>
<dbReference type="GO" id="GO:0000287">
    <property type="term" value="F:magnesium ion binding"/>
    <property type="evidence" value="ECO:0007669"/>
    <property type="project" value="TreeGrafter"/>
</dbReference>
<dbReference type="InterPro" id="IPR000836">
    <property type="entry name" value="PRTase_dom"/>
</dbReference>
<dbReference type="GeneID" id="95777422"/>
<dbReference type="SUPFAM" id="SSF53271">
    <property type="entry name" value="PRTase-like"/>
    <property type="match status" value="1"/>
</dbReference>
<evidence type="ECO:0000256" key="2">
    <source>
        <dbReference type="ARBA" id="ARBA00022099"/>
    </source>
</evidence>
<gene>
    <name evidence="6" type="ORF">EST54_05310</name>
</gene>
<dbReference type="PANTHER" id="PTHR43340">
    <property type="entry name" value="HYPOXANTHINE-GUANINE PHOSPHORIBOSYLTRANSFERASE"/>
    <property type="match status" value="1"/>
</dbReference>
<organism evidence="6 7">
    <name type="scientific">Streptomyces sioyaensis</name>
    <dbReference type="NCBI Taxonomy" id="67364"/>
    <lineage>
        <taxon>Bacteria</taxon>
        <taxon>Bacillati</taxon>
        <taxon>Actinomycetota</taxon>
        <taxon>Actinomycetes</taxon>
        <taxon>Kitasatosporales</taxon>
        <taxon>Streptomycetaceae</taxon>
        <taxon>Streptomyces</taxon>
    </lineage>
</organism>